<name>A0ABW1TLJ4_9LACO</name>
<proteinExistence type="predicted"/>
<organism evidence="1 2">
    <name type="scientific">Levilactobacillus fujinensis</name>
    <dbReference type="NCBI Taxonomy" id="2486024"/>
    <lineage>
        <taxon>Bacteria</taxon>
        <taxon>Bacillati</taxon>
        <taxon>Bacillota</taxon>
        <taxon>Bacilli</taxon>
        <taxon>Lactobacillales</taxon>
        <taxon>Lactobacillaceae</taxon>
        <taxon>Levilactobacillus</taxon>
    </lineage>
</organism>
<evidence type="ECO:0000313" key="2">
    <source>
        <dbReference type="Proteomes" id="UP001596283"/>
    </source>
</evidence>
<sequence>MHHKTKLTDFPSFEFEDDSGKYPKWIDELSAEELDWYSDYVDSMTETEYINSLAK</sequence>
<evidence type="ECO:0000313" key="1">
    <source>
        <dbReference type="EMBL" id="MFC6261964.1"/>
    </source>
</evidence>
<reference evidence="2" key="1">
    <citation type="journal article" date="2019" name="Int. J. Syst. Evol. Microbiol.">
        <title>The Global Catalogue of Microorganisms (GCM) 10K type strain sequencing project: providing services to taxonomists for standard genome sequencing and annotation.</title>
        <authorList>
            <consortium name="The Broad Institute Genomics Platform"/>
            <consortium name="The Broad Institute Genome Sequencing Center for Infectious Disease"/>
            <person name="Wu L."/>
            <person name="Ma J."/>
        </authorList>
    </citation>
    <scope>NUCLEOTIDE SEQUENCE [LARGE SCALE GENOMIC DNA]</scope>
    <source>
        <strain evidence="2">CCM 8908</strain>
    </source>
</reference>
<dbReference type="Proteomes" id="UP001596283">
    <property type="component" value="Unassembled WGS sequence"/>
</dbReference>
<dbReference type="EMBL" id="JBHSSI010000103">
    <property type="protein sequence ID" value="MFC6261964.1"/>
    <property type="molecule type" value="Genomic_DNA"/>
</dbReference>
<protein>
    <submittedName>
        <fullName evidence="1">Uncharacterized protein</fullName>
    </submittedName>
</protein>
<keyword evidence="2" id="KW-1185">Reference proteome</keyword>
<comment type="caution">
    <text evidence="1">The sequence shown here is derived from an EMBL/GenBank/DDBJ whole genome shotgun (WGS) entry which is preliminary data.</text>
</comment>
<gene>
    <name evidence="1" type="ORF">ACFP1C_13635</name>
</gene>
<accession>A0ABW1TLJ4</accession>